<comment type="caution">
    <text evidence="3">The sequence shown here is derived from an EMBL/GenBank/DDBJ whole genome shotgun (WGS) entry which is preliminary data.</text>
</comment>
<dbReference type="Gene3D" id="2.115.10.20">
    <property type="entry name" value="Glycosyl hydrolase domain, family 43"/>
    <property type="match status" value="1"/>
</dbReference>
<dbReference type="Proteomes" id="UP000663852">
    <property type="component" value="Unassembled WGS sequence"/>
</dbReference>
<protein>
    <submittedName>
        <fullName evidence="3">Uncharacterized protein</fullName>
    </submittedName>
</protein>
<dbReference type="OrthoDB" id="9982130at2759"/>
<proteinExistence type="predicted"/>
<feature type="signal peptide" evidence="1">
    <location>
        <begin position="1"/>
        <end position="20"/>
    </location>
</feature>
<evidence type="ECO:0000313" key="5">
    <source>
        <dbReference type="Proteomes" id="UP000663852"/>
    </source>
</evidence>
<feature type="chain" id="PRO_5036228673" evidence="1">
    <location>
        <begin position="21"/>
        <end position="560"/>
    </location>
</feature>
<name>A0A815R813_ADIRI</name>
<evidence type="ECO:0000256" key="1">
    <source>
        <dbReference type="SAM" id="SignalP"/>
    </source>
</evidence>
<evidence type="ECO:0000313" key="2">
    <source>
        <dbReference type="EMBL" id="CAF0786395.1"/>
    </source>
</evidence>
<evidence type="ECO:0000313" key="3">
    <source>
        <dbReference type="EMBL" id="CAF1473479.1"/>
    </source>
</evidence>
<dbReference type="SUPFAM" id="SSF75005">
    <property type="entry name" value="Arabinanase/levansucrase/invertase"/>
    <property type="match status" value="1"/>
</dbReference>
<dbReference type="EMBL" id="CAJNOR010000076">
    <property type="protein sequence ID" value="CAF0786395.1"/>
    <property type="molecule type" value="Genomic_DNA"/>
</dbReference>
<dbReference type="Proteomes" id="UP000663828">
    <property type="component" value="Unassembled WGS sequence"/>
</dbReference>
<accession>A0A815R813</accession>
<keyword evidence="1" id="KW-0732">Signal</keyword>
<sequence>MMRTTQYFITFFVQFFLINSSDIVPLDVGVHLFVDEQYIENMTSLEFQNGHIEKDLDHPLVYPEYPWEAAVHFYNSFLQVPSNLSTTGAPMYMIYYACVDSSAIIYNDNVSVCVANSSDGIHWEKPLFWYYPYTANGTKPAQATNIVFTTNVNEFLGTVFIDTRPGTTRSEIFKMSYENEFVRYVYVATSEDGFRWKAGIKPAHPLAGLSDTQTAMFYSSENGGQYVLYGRADWFVRNSSVYCPGANPAFRRVMVTTSSGDIYGPWTIPMEAFALGVPDPVQCFDNYNPAALYYYGVYFIFPSGYWHWPVNDSGAPIPLAAANDGVMDIRLAISRTALGPYRFPTRDPFISRGIGTIDPKTKLVNGTGSDRDAGFVFASSNGLMDPDFIRSDVGTPSAWMYHIYWGSQTTHAGGGTVLGRYWPGAYSGIFRARLRREGYVALSTLVSEPTGFGEFISQILSLPVKKNGQQLLLHINAEIATAGGLAVQFEDGLTRNPIPGFTFDECKTLHGNGIRQLLEWKTRNGTYSGDLNPLIDYPNGLRVHLQMTHTKLYSWLLSYV</sequence>
<keyword evidence="4" id="KW-1185">Reference proteome</keyword>
<dbReference type="EMBL" id="CAJNOJ010000515">
    <property type="protein sequence ID" value="CAF1473479.1"/>
    <property type="molecule type" value="Genomic_DNA"/>
</dbReference>
<dbReference type="InterPro" id="IPR023296">
    <property type="entry name" value="Glyco_hydro_beta-prop_sf"/>
</dbReference>
<evidence type="ECO:0000313" key="4">
    <source>
        <dbReference type="Proteomes" id="UP000663828"/>
    </source>
</evidence>
<organism evidence="3 5">
    <name type="scientific">Adineta ricciae</name>
    <name type="common">Rotifer</name>
    <dbReference type="NCBI Taxonomy" id="249248"/>
    <lineage>
        <taxon>Eukaryota</taxon>
        <taxon>Metazoa</taxon>
        <taxon>Spiralia</taxon>
        <taxon>Gnathifera</taxon>
        <taxon>Rotifera</taxon>
        <taxon>Eurotatoria</taxon>
        <taxon>Bdelloidea</taxon>
        <taxon>Adinetida</taxon>
        <taxon>Adinetidae</taxon>
        <taxon>Adineta</taxon>
    </lineage>
</organism>
<reference evidence="3" key="1">
    <citation type="submission" date="2021-02" db="EMBL/GenBank/DDBJ databases">
        <authorList>
            <person name="Nowell W R."/>
        </authorList>
    </citation>
    <scope>NUCLEOTIDE SEQUENCE</scope>
</reference>
<gene>
    <name evidence="3" type="ORF">EDS130_LOCUS40946</name>
    <name evidence="2" type="ORF">XAT740_LOCUS2250</name>
</gene>
<dbReference type="AlphaFoldDB" id="A0A815R813"/>